<dbReference type="EMBL" id="QKYT01000320">
    <property type="protein sequence ID" value="RIA87220.1"/>
    <property type="molecule type" value="Genomic_DNA"/>
</dbReference>
<dbReference type="AlphaFoldDB" id="A0A397SLZ1"/>
<feature type="compositionally biased region" description="Low complexity" evidence="1">
    <location>
        <begin position="585"/>
        <end position="594"/>
    </location>
</feature>
<feature type="compositionally biased region" description="Polar residues" evidence="1">
    <location>
        <begin position="237"/>
        <end position="259"/>
    </location>
</feature>
<feature type="region of interest" description="Disordered" evidence="1">
    <location>
        <begin position="585"/>
        <end position="641"/>
    </location>
</feature>
<protein>
    <submittedName>
        <fullName evidence="2">Uncharacterized protein</fullName>
    </submittedName>
</protein>
<feature type="compositionally biased region" description="Polar residues" evidence="1">
    <location>
        <begin position="370"/>
        <end position="399"/>
    </location>
</feature>
<accession>A0A397SLZ1</accession>
<comment type="caution">
    <text evidence="2">The sequence shown here is derived from an EMBL/GenBank/DDBJ whole genome shotgun (WGS) entry which is preliminary data.</text>
</comment>
<sequence>MTNKSTKKPVNDLIKFWAEKQDKDVDPIPRSPRRPLSPTTSLPPSPFNESFYSKSSFKDIPSNTPPLTPTGQYYNNNNVHSLISEGSDNNNNDSVDNSNSRSIVDIQTSSSNKDDERMNYSSPLQQDYFSDEETSTDTTNTYTTRETSTNTTNTYSTRETSSNTSNTYNTSSTRETSTNIANTHSTKETSINTYSITKDSISRLRDHDLNTKDNKIGPLPPVRKVTDLVSKFEKVASPNNSVQTSPRLSPIKRSQTYAQSSPTSPTTLSPIKRNQLTPEPLLLSFPTSSTLSSKAKRRQTVPEPLNFSSKKFTDEPSSLTQHTISNKNCESIPVSPISPIGNHSIEIPNAKPISVLNLEQTSEIINTTLTTKQHIPESQIQKDPTPPIQKQESFSNQSLKNDKNDKTQIQKTVSETNSNPVIIPSIKQSDPEPLKKQTRPISFQSDYLDFVTEILQNSTLNLKNQKDTSEYVSRYSTKREFFLPEITSISPFWKPTTDTTPISPLLNPENGIKPVSSLQKLVSEKTKHSNTDSRNNTFKSRETTSSSSNNSSSLYEMPNLLPQPEPISPIRLSFSDFLISPNGSSTNLNSNSLSQDDKETSGTSTQDGEKENKIDATITYKETKSEAPKKNENSSTTKRPISGTIQFIGSLRRYLQPNKYKNSDDINALTKKFTPQNINCDNQIH</sequence>
<dbReference type="OrthoDB" id="2379596at2759"/>
<feature type="compositionally biased region" description="Polar residues" evidence="1">
    <location>
        <begin position="119"/>
        <end position="128"/>
    </location>
</feature>
<feature type="compositionally biased region" description="Basic and acidic residues" evidence="1">
    <location>
        <begin position="522"/>
        <end position="531"/>
    </location>
</feature>
<feature type="compositionally biased region" description="Low complexity" evidence="1">
    <location>
        <begin position="260"/>
        <end position="293"/>
    </location>
</feature>
<feature type="compositionally biased region" description="Polar residues" evidence="1">
    <location>
        <begin position="69"/>
        <end position="86"/>
    </location>
</feature>
<keyword evidence="3" id="KW-1185">Reference proteome</keyword>
<feature type="compositionally biased region" description="Basic and acidic residues" evidence="1">
    <location>
        <begin position="17"/>
        <end position="27"/>
    </location>
</feature>
<organism evidence="2 3">
    <name type="scientific">Glomus cerebriforme</name>
    <dbReference type="NCBI Taxonomy" id="658196"/>
    <lineage>
        <taxon>Eukaryota</taxon>
        <taxon>Fungi</taxon>
        <taxon>Fungi incertae sedis</taxon>
        <taxon>Mucoromycota</taxon>
        <taxon>Glomeromycotina</taxon>
        <taxon>Glomeromycetes</taxon>
        <taxon>Glomerales</taxon>
        <taxon>Glomeraceae</taxon>
        <taxon>Glomus</taxon>
    </lineage>
</organism>
<evidence type="ECO:0000256" key="1">
    <source>
        <dbReference type="SAM" id="MobiDB-lite"/>
    </source>
</evidence>
<feature type="region of interest" description="Disordered" evidence="1">
    <location>
        <begin position="520"/>
        <end position="562"/>
    </location>
</feature>
<reference evidence="2 3" key="1">
    <citation type="submission" date="2018-06" db="EMBL/GenBank/DDBJ databases">
        <title>Comparative genomics reveals the genomic features of Rhizophagus irregularis, R. cerebriforme, R. diaphanum and Gigaspora rosea, and their symbiotic lifestyle signature.</title>
        <authorList>
            <person name="Morin E."/>
            <person name="San Clemente H."/>
            <person name="Chen E.C.H."/>
            <person name="De La Providencia I."/>
            <person name="Hainaut M."/>
            <person name="Kuo A."/>
            <person name="Kohler A."/>
            <person name="Murat C."/>
            <person name="Tang N."/>
            <person name="Roy S."/>
            <person name="Loubradou J."/>
            <person name="Henrissat B."/>
            <person name="Grigoriev I.V."/>
            <person name="Corradi N."/>
            <person name="Roux C."/>
            <person name="Martin F.M."/>
        </authorList>
    </citation>
    <scope>NUCLEOTIDE SEQUENCE [LARGE SCALE GENOMIC DNA]</scope>
    <source>
        <strain evidence="2 3">DAOM 227022</strain>
    </source>
</reference>
<dbReference type="Proteomes" id="UP000265703">
    <property type="component" value="Unassembled WGS sequence"/>
</dbReference>
<feature type="compositionally biased region" description="Polar residues" evidence="1">
    <location>
        <begin position="306"/>
        <end position="321"/>
    </location>
</feature>
<feature type="region of interest" description="Disordered" evidence="1">
    <location>
        <begin position="236"/>
        <end position="321"/>
    </location>
</feature>
<feature type="compositionally biased region" description="Low complexity" evidence="1">
    <location>
        <begin position="136"/>
        <end position="179"/>
    </location>
</feature>
<feature type="region of interest" description="Disordered" evidence="1">
    <location>
        <begin position="1"/>
        <end position="186"/>
    </location>
</feature>
<evidence type="ECO:0000313" key="3">
    <source>
        <dbReference type="Proteomes" id="UP000265703"/>
    </source>
</evidence>
<evidence type="ECO:0000313" key="2">
    <source>
        <dbReference type="EMBL" id="RIA87220.1"/>
    </source>
</evidence>
<feature type="compositionally biased region" description="Low complexity" evidence="1">
    <location>
        <begin position="87"/>
        <end position="102"/>
    </location>
</feature>
<feature type="compositionally biased region" description="Basic and acidic residues" evidence="1">
    <location>
        <begin position="621"/>
        <end position="632"/>
    </location>
</feature>
<proteinExistence type="predicted"/>
<feature type="region of interest" description="Disordered" evidence="1">
    <location>
        <begin position="370"/>
        <end position="407"/>
    </location>
</feature>
<name>A0A397SLZ1_9GLOM</name>
<gene>
    <name evidence="2" type="ORF">C1645_740280</name>
</gene>